<protein>
    <submittedName>
        <fullName evidence="3">Uncharacterized protein</fullName>
    </submittedName>
</protein>
<accession>A0A328FJG5</accession>
<evidence type="ECO:0000313" key="2">
    <source>
        <dbReference type="EMBL" id="QBH12819.1"/>
    </source>
</evidence>
<feature type="region of interest" description="Disordered" evidence="1">
    <location>
        <begin position="1"/>
        <end position="40"/>
    </location>
</feature>
<sequence>MTDEGDYPDIAHLSFEHPAGRETSRTESSQHPSGLEEDPTKHAEQAFKDYFCPFCGDRLFRGKVRDYKMVCHKCNRLVDSTKLEE</sequence>
<evidence type="ECO:0000313" key="5">
    <source>
        <dbReference type="Proteomes" id="UP000293902"/>
    </source>
</evidence>
<dbReference type="OrthoDB" id="5423093at2"/>
<evidence type="ECO:0000313" key="3">
    <source>
        <dbReference type="EMBL" id="RAM03055.1"/>
    </source>
</evidence>
<dbReference type="EMBL" id="QLNI01000008">
    <property type="protein sequence ID" value="RAM03055.1"/>
    <property type="molecule type" value="Genomic_DNA"/>
</dbReference>
<dbReference type="SUPFAM" id="SSF57783">
    <property type="entry name" value="Zinc beta-ribbon"/>
    <property type="match status" value="1"/>
</dbReference>
<proteinExistence type="predicted"/>
<reference evidence="2 5" key="2">
    <citation type="submission" date="2019-02" db="EMBL/GenBank/DDBJ databases">
        <title>Complete genome sequence of Desulfobacter hydrogenophilus AcRS1.</title>
        <authorList>
            <person name="Marietou A."/>
            <person name="Lund M.B."/>
            <person name="Marshall I.P.G."/>
            <person name="Schreiber L."/>
            <person name="Jorgensen B."/>
        </authorList>
    </citation>
    <scope>NUCLEOTIDE SEQUENCE [LARGE SCALE GENOMIC DNA]</scope>
    <source>
        <strain evidence="2 5">AcRS1</strain>
    </source>
</reference>
<dbReference type="RefSeq" id="WP_111954482.1">
    <property type="nucleotide sequence ID" value="NZ_CP036313.1"/>
</dbReference>
<gene>
    <name evidence="3" type="ORF">DO021_05395</name>
    <name evidence="2" type="ORF">EYB58_07780</name>
</gene>
<dbReference type="EMBL" id="CP036313">
    <property type="protein sequence ID" value="QBH12819.1"/>
    <property type="molecule type" value="Genomic_DNA"/>
</dbReference>
<evidence type="ECO:0000256" key="1">
    <source>
        <dbReference type="SAM" id="MobiDB-lite"/>
    </source>
</evidence>
<organism evidence="3 4">
    <name type="scientific">Desulfobacter hydrogenophilus</name>
    <dbReference type="NCBI Taxonomy" id="2291"/>
    <lineage>
        <taxon>Bacteria</taxon>
        <taxon>Pseudomonadati</taxon>
        <taxon>Thermodesulfobacteriota</taxon>
        <taxon>Desulfobacteria</taxon>
        <taxon>Desulfobacterales</taxon>
        <taxon>Desulfobacteraceae</taxon>
        <taxon>Desulfobacter</taxon>
    </lineage>
</organism>
<dbReference type="Proteomes" id="UP000248798">
    <property type="component" value="Unassembled WGS sequence"/>
</dbReference>
<reference evidence="3 4" key="1">
    <citation type="submission" date="2018-06" db="EMBL/GenBank/DDBJ databases">
        <title>Complete Genome Sequence of Desulfobacter hydrogenophilus (DSM3380).</title>
        <authorList>
            <person name="Marietou A."/>
            <person name="Schreiber L."/>
            <person name="Marshall I."/>
            <person name="Jorgensen B."/>
        </authorList>
    </citation>
    <scope>NUCLEOTIDE SEQUENCE [LARGE SCALE GENOMIC DNA]</scope>
    <source>
        <strain evidence="3 4">DSM 3380</strain>
    </source>
</reference>
<feature type="compositionally biased region" description="Basic and acidic residues" evidence="1">
    <location>
        <begin position="14"/>
        <end position="25"/>
    </location>
</feature>
<dbReference type="AlphaFoldDB" id="A0A328FJG5"/>
<dbReference type="Proteomes" id="UP000293902">
    <property type="component" value="Chromosome"/>
</dbReference>
<evidence type="ECO:0000313" key="4">
    <source>
        <dbReference type="Proteomes" id="UP000248798"/>
    </source>
</evidence>
<name>A0A328FJG5_9BACT</name>
<keyword evidence="5" id="KW-1185">Reference proteome</keyword>